<dbReference type="EC" id="2.7.8.-" evidence="2"/>
<accession>A0A6J4LK74</accession>
<dbReference type="AlphaFoldDB" id="A0A6J4LK74"/>
<feature type="compositionally biased region" description="Low complexity" evidence="1">
    <location>
        <begin position="159"/>
        <end position="168"/>
    </location>
</feature>
<proteinExistence type="predicted"/>
<feature type="compositionally biased region" description="Basic and acidic residues" evidence="1">
    <location>
        <begin position="289"/>
        <end position="301"/>
    </location>
</feature>
<dbReference type="EMBL" id="CADCTV010000485">
    <property type="protein sequence ID" value="CAA9334088.1"/>
    <property type="molecule type" value="Genomic_DNA"/>
</dbReference>
<gene>
    <name evidence="2" type="ORF">AVDCRST_MAG89-2281</name>
</gene>
<keyword evidence="2" id="KW-0808">Transferase</keyword>
<name>A0A6J4LK74_9BACT</name>
<reference evidence="2" key="1">
    <citation type="submission" date="2020-02" db="EMBL/GenBank/DDBJ databases">
        <authorList>
            <person name="Meier V. D."/>
        </authorList>
    </citation>
    <scope>NUCLEOTIDE SEQUENCE</scope>
    <source>
        <strain evidence="2">AVDCRST_MAG89</strain>
    </source>
</reference>
<feature type="region of interest" description="Disordered" evidence="1">
    <location>
        <begin position="1"/>
        <end position="69"/>
    </location>
</feature>
<feature type="region of interest" description="Disordered" evidence="1">
    <location>
        <begin position="94"/>
        <end position="474"/>
    </location>
</feature>
<sequence length="474" mass="51194">DDLPDRGGELAAGRCGRARSGERARWPGAREGAGARGTGGRAGAPSVAAHVAGRGRAGGGGRRHPHPVLFGRRPARQHVRHRRARGGLARLSARRFRDGERTARARRKRAAAEERGRDLPGHPARHPRGPENGQLHGVRLGARPRERHGLRRAGGAGARGSARAPAAGRRGRHARAGRPDRRAQGRRRQRRLVPYLRLRQAHALPPPQPPPRHRHRRTGGLHGRRGRRRLLAGKSAHRRVARRDGRGSRRHRGKPAVGVRAGVGRHLRRDPAGLGLLSPGPGERRRRWRAPDLARERDRGAHQRGPPRGPVLLGHVPLRPAAPVHHQRVLRPGRGDLPRPGGPGPGGGRRADPASRRAQRRACRASRRPRRVPSAAGGGGAHLRVPARDDPRQDRRGGREVEHRRLREHGHPFARAEPGERPGDPGRGVRGGDGAGVSGRPGARGRDHAPGLEVASRVGPRGGAVLENVRGAAV</sequence>
<feature type="compositionally biased region" description="Basic residues" evidence="1">
    <location>
        <begin position="357"/>
        <end position="371"/>
    </location>
</feature>
<feature type="compositionally biased region" description="Low complexity" evidence="1">
    <location>
        <begin position="192"/>
        <end position="203"/>
    </location>
</feature>
<evidence type="ECO:0000313" key="2">
    <source>
        <dbReference type="EMBL" id="CAA9334088.1"/>
    </source>
</evidence>
<dbReference type="GO" id="GO:0016740">
    <property type="term" value="F:transferase activity"/>
    <property type="evidence" value="ECO:0007669"/>
    <property type="project" value="UniProtKB-KW"/>
</dbReference>
<feature type="compositionally biased region" description="Gly residues" evidence="1">
    <location>
        <begin position="425"/>
        <end position="439"/>
    </location>
</feature>
<evidence type="ECO:0000256" key="1">
    <source>
        <dbReference type="SAM" id="MobiDB-lite"/>
    </source>
</evidence>
<feature type="compositionally biased region" description="Low complexity" evidence="1">
    <location>
        <begin position="43"/>
        <end position="54"/>
    </location>
</feature>
<protein>
    <submittedName>
        <fullName evidence="2">Cardiolipin synthetase</fullName>
        <ecNumber evidence="2">2.7.8.-</ecNumber>
    </submittedName>
</protein>
<feature type="compositionally biased region" description="Basic and acidic residues" evidence="1">
    <location>
        <begin position="110"/>
        <end position="120"/>
    </location>
</feature>
<feature type="compositionally biased region" description="Basic residues" evidence="1">
    <location>
        <begin position="211"/>
        <end position="241"/>
    </location>
</feature>
<organism evidence="2">
    <name type="scientific">uncultured Gemmatimonadota bacterium</name>
    <dbReference type="NCBI Taxonomy" id="203437"/>
    <lineage>
        <taxon>Bacteria</taxon>
        <taxon>Pseudomonadati</taxon>
        <taxon>Gemmatimonadota</taxon>
        <taxon>environmental samples</taxon>
    </lineage>
</organism>
<feature type="non-terminal residue" evidence="2">
    <location>
        <position position="474"/>
    </location>
</feature>
<feature type="non-terminal residue" evidence="2">
    <location>
        <position position="1"/>
    </location>
</feature>
<feature type="compositionally biased region" description="Low complexity" evidence="1">
    <location>
        <begin position="272"/>
        <end position="281"/>
    </location>
</feature>
<feature type="compositionally biased region" description="Basic and acidic residues" evidence="1">
    <location>
        <begin position="386"/>
        <end position="411"/>
    </location>
</feature>